<accession>A0ACB8AXC7</accession>
<dbReference type="EMBL" id="MU266989">
    <property type="protein sequence ID" value="KAH7917626.1"/>
    <property type="molecule type" value="Genomic_DNA"/>
</dbReference>
<name>A0ACB8AXC7_9AGAM</name>
<evidence type="ECO:0000313" key="2">
    <source>
        <dbReference type="Proteomes" id="UP000790709"/>
    </source>
</evidence>
<comment type="caution">
    <text evidence="1">The sequence shown here is derived from an EMBL/GenBank/DDBJ whole genome shotgun (WGS) entry which is preliminary data.</text>
</comment>
<keyword evidence="2" id="KW-1185">Reference proteome</keyword>
<sequence>MGLLLLELRLSMLLRGHFPPQLYLVRIGGLQRERDYLRKGVEAARCVIEGLGTVDVEAAERAVPGRGGELALKSNALREGMPLAVDHALLAISCSPSLLLVRQHGIGAEDTRDRRAPTATAEYVRLPRRHCARHCGGWTGVVCTVTPEPSPPGNDVRDPRRGEMGRYLWGLY</sequence>
<proteinExistence type="predicted"/>
<evidence type="ECO:0000313" key="1">
    <source>
        <dbReference type="EMBL" id="KAH7917626.1"/>
    </source>
</evidence>
<protein>
    <submittedName>
        <fullName evidence="1">Uncharacterized protein</fullName>
    </submittedName>
</protein>
<gene>
    <name evidence="1" type="ORF">BV22DRAFT_932909</name>
</gene>
<reference evidence="1" key="1">
    <citation type="journal article" date="2021" name="New Phytol.">
        <title>Evolutionary innovations through gain and loss of genes in the ectomycorrhizal Boletales.</title>
        <authorList>
            <person name="Wu G."/>
            <person name="Miyauchi S."/>
            <person name="Morin E."/>
            <person name="Kuo A."/>
            <person name="Drula E."/>
            <person name="Varga T."/>
            <person name="Kohler A."/>
            <person name="Feng B."/>
            <person name="Cao Y."/>
            <person name="Lipzen A."/>
            <person name="Daum C."/>
            <person name="Hundley H."/>
            <person name="Pangilinan J."/>
            <person name="Johnson J."/>
            <person name="Barry K."/>
            <person name="LaButti K."/>
            <person name="Ng V."/>
            <person name="Ahrendt S."/>
            <person name="Min B."/>
            <person name="Choi I.G."/>
            <person name="Park H."/>
            <person name="Plett J.M."/>
            <person name="Magnuson J."/>
            <person name="Spatafora J.W."/>
            <person name="Nagy L.G."/>
            <person name="Henrissat B."/>
            <person name="Grigoriev I.V."/>
            <person name="Yang Z.L."/>
            <person name="Xu J."/>
            <person name="Martin F.M."/>
        </authorList>
    </citation>
    <scope>NUCLEOTIDE SEQUENCE</scope>
    <source>
        <strain evidence="1">KUC20120723A-06</strain>
    </source>
</reference>
<organism evidence="1 2">
    <name type="scientific">Leucogyrophana mollusca</name>
    <dbReference type="NCBI Taxonomy" id="85980"/>
    <lineage>
        <taxon>Eukaryota</taxon>
        <taxon>Fungi</taxon>
        <taxon>Dikarya</taxon>
        <taxon>Basidiomycota</taxon>
        <taxon>Agaricomycotina</taxon>
        <taxon>Agaricomycetes</taxon>
        <taxon>Agaricomycetidae</taxon>
        <taxon>Boletales</taxon>
        <taxon>Boletales incertae sedis</taxon>
        <taxon>Leucogyrophana</taxon>
    </lineage>
</organism>
<dbReference type="Proteomes" id="UP000790709">
    <property type="component" value="Unassembled WGS sequence"/>
</dbReference>